<comment type="caution">
    <text evidence="4">The sequence shown here is derived from an EMBL/GenBank/DDBJ whole genome shotgun (WGS) entry which is preliminary data.</text>
</comment>
<dbReference type="Pfam" id="PF08239">
    <property type="entry name" value="SH3_3"/>
    <property type="match status" value="1"/>
</dbReference>
<dbReference type="RefSeq" id="WP_207859227.1">
    <property type="nucleotide sequence ID" value="NZ_JAFREP010000011.1"/>
</dbReference>
<dbReference type="InterPro" id="IPR003646">
    <property type="entry name" value="SH3-like_bac-type"/>
</dbReference>
<gene>
    <name evidence="4" type="ORF">J3U88_13110</name>
</gene>
<evidence type="ECO:0000259" key="3">
    <source>
        <dbReference type="Pfam" id="PF08239"/>
    </source>
</evidence>
<feature type="region of interest" description="Disordered" evidence="2">
    <location>
        <begin position="171"/>
        <end position="195"/>
    </location>
</feature>
<dbReference type="Gene3D" id="2.30.30.40">
    <property type="entry name" value="SH3 Domains"/>
    <property type="match status" value="1"/>
</dbReference>
<keyword evidence="1" id="KW-0175">Coiled coil</keyword>
<feature type="domain" description="SH3b" evidence="3">
    <location>
        <begin position="1183"/>
        <end position="1228"/>
    </location>
</feature>
<feature type="region of interest" description="Disordered" evidence="2">
    <location>
        <begin position="326"/>
        <end position="361"/>
    </location>
</feature>
<accession>A0A8J7QEP1</accession>
<protein>
    <submittedName>
        <fullName evidence="4">SH3 domain-containing protein</fullName>
    </submittedName>
</protein>
<evidence type="ECO:0000256" key="1">
    <source>
        <dbReference type="SAM" id="Coils"/>
    </source>
</evidence>
<keyword evidence="5" id="KW-1185">Reference proteome</keyword>
<dbReference type="AlphaFoldDB" id="A0A8J7QEP1"/>
<feature type="compositionally biased region" description="Low complexity" evidence="2">
    <location>
        <begin position="330"/>
        <end position="342"/>
    </location>
</feature>
<feature type="coiled-coil region" evidence="1">
    <location>
        <begin position="504"/>
        <end position="545"/>
    </location>
</feature>
<reference evidence="4" key="1">
    <citation type="submission" date="2021-03" db="EMBL/GenBank/DDBJ databases">
        <authorList>
            <person name="Wang G."/>
        </authorList>
    </citation>
    <scope>NUCLEOTIDE SEQUENCE</scope>
    <source>
        <strain evidence="4">KCTC 12899</strain>
    </source>
</reference>
<evidence type="ECO:0000313" key="4">
    <source>
        <dbReference type="EMBL" id="MBO1319406.1"/>
    </source>
</evidence>
<proteinExistence type="predicted"/>
<sequence>MPMEPIDLSHIVPQRRFLQSHPTPPDPKSSRYIDHTTHENADQSQNHRIVGFHLVLQKGHSNGLYELLHVDPKTGVQDPANPRVAVRELEIICDTLEIHDPLRLPETAVTLYARRLIWADDRAAVNTSPLPWTLDKARNAGEGRSGEDGAHGRHAGSLKLWVAQVVHPDGDTGRARLTAHGGPGQHGGEGLDGRDGVSRRAWATLTDTVYSPTKNSATVHFDPIAVKIDYEWTFIGIRGTTGLHTKGGDFPTSGTDALAPGKPGNGGDGGAVITNSRTLLGQIDVKPGKGGRPTRRYRGGSAGTPTRSAQYHAKLILNAFGTRDARTKVDTTGGPKTTTSGKDAPGQSAQKPSGENPAPRFMDQRNRWLHPLQLRRVLEVARDLFLGGARDQLQVFLTDYAAALAEDAPNDPAWNHAFGSHWTSSGTEVAVLLQHLRTNRDFFGNPAGFTPFLSLRGSIQLYEQALDRALHMLLLVRWVEQTKDGLQSQNAVLAETLGQVNDRIKQTAAEVVETETEISEIRAQLADLRIELEKKGEELVVLQNELLNEARGETQKRAFIRFGMKTAGALLQVIPVGQPVLGTVGSLANVTADLVGGDAESAPDTLSKIGKVFEKAHAAAQKAEGTRMKVKTFRDKFSERNAPSGEGVTEEEIARFVEQEPSRREKLLHQAGAGLGPAFSQFSGAVSALQVPEAEVEAELQRLSANSPEMQALSEEIRDLNQRKTTVLTKLMRALHKVGEGYADLSAAGLAAAQMQRARSENLVRLDLEAATAVREMGQRARNTLVYYLYLMVKAYESTVLTSIEVDWSLDKVTDKITNLLQGKQAFSAALLADYAEALKPIFQENLNRIRERLVDDFNFSENDMPLQFALSEAQTPRALARLNETGGLVVDPMALGLVLPHRQAARLSELVLSRLEFDPGGPSLPENHNLIISVSPDRHGTLRRGEALFAVFGEQPRSWGWSYLSAAAEGARIQEHTTSDAAEDMLQFILGDKKGVIRQKTALPPAWSPLTINLRFSPPLPQSRRPRVTRLIWTVKTSSIEAPKRQAVLQVQRLGLPGFAEIHCPPDLAGRGAGVNSFYRIFSKGSKVSLGAPEMNGAAAFDSWDLVGMRIERMGVGDLEVAFTMDDHVVAQSHWSSALAGNLTAEPSLAAFSLIAEEHTDPEVRATAARKAKRWRGPGRQRLRAAPSAEAPVIGMVPEGAAVEVLEQVEGGWNRVQWGALVGWIPS</sequence>
<dbReference type="EMBL" id="JAFREP010000011">
    <property type="protein sequence ID" value="MBO1319406.1"/>
    <property type="molecule type" value="Genomic_DNA"/>
</dbReference>
<evidence type="ECO:0000256" key="2">
    <source>
        <dbReference type="SAM" id="MobiDB-lite"/>
    </source>
</evidence>
<feature type="region of interest" description="Disordered" evidence="2">
    <location>
        <begin position="282"/>
        <end position="306"/>
    </location>
</feature>
<organism evidence="4 5">
    <name type="scientific">Acanthopleuribacter pedis</name>
    <dbReference type="NCBI Taxonomy" id="442870"/>
    <lineage>
        <taxon>Bacteria</taxon>
        <taxon>Pseudomonadati</taxon>
        <taxon>Acidobacteriota</taxon>
        <taxon>Holophagae</taxon>
        <taxon>Acanthopleuribacterales</taxon>
        <taxon>Acanthopleuribacteraceae</taxon>
        <taxon>Acanthopleuribacter</taxon>
    </lineage>
</organism>
<evidence type="ECO:0000313" key="5">
    <source>
        <dbReference type="Proteomes" id="UP000664417"/>
    </source>
</evidence>
<name>A0A8J7QEP1_9BACT</name>
<dbReference type="Proteomes" id="UP000664417">
    <property type="component" value="Unassembled WGS sequence"/>
</dbReference>